<dbReference type="KEGG" id="soe:110784093"/>
<feature type="region of interest" description="Disordered" evidence="1">
    <location>
        <begin position="315"/>
        <end position="354"/>
    </location>
</feature>
<protein>
    <submittedName>
        <fullName evidence="3">Uncharacterized protein At3g49140</fullName>
    </submittedName>
</protein>
<dbReference type="OrthoDB" id="1070053at2759"/>
<keyword evidence="2" id="KW-1185">Reference proteome</keyword>
<dbReference type="PANTHER" id="PTHR13343:SF28">
    <property type="entry name" value="PENTATRICOPEPTIDE REPEAT (PPR) SUPERFAMILY PROTEIN"/>
    <property type="match status" value="1"/>
</dbReference>
<dbReference type="SUPFAM" id="SSF50475">
    <property type="entry name" value="FMN-binding split barrel"/>
    <property type="match status" value="1"/>
</dbReference>
<sequence>MMLIDSTMAVHLHSSSTLACCRSIWSSDDATGVKVAVPWNKVKKLRKNFDSFLNKRNDPRKSRIQASGKYLGSGSDQLGENGKSKYHPYEDISDSESTAVEEGQLTASETCRTIIEVNSKATLMFSGMIDDEVHENIFWPDLPYLTDEHGNVYFQMNNDEDILQSLTSDNNYVHVIIGLDTKEVLGEMELSGPASIDFGIEEIEEEDSDFDEDGEEGEDDDDDDEFDGDWVDILDVAEDLVDSDESLGDWAKLETMRSSHPMYFAKRISEVTSDNPIDFMVQPPAGLAIQGLLRPAFIEERSVIKKHRLIKPDKDADVNNGEKATNNSKVKNVGLVNGHAHGSASSEDNSEQNGDLEKDIVLSSGTAFYKLEMVKIQLISAYGNQTEVEVEDYKKAHSDAIAHSAAKIISRISAAGEKTTNALKSLCWRSKGLQVEEASLIGVDSRGFDLRVCSGTQVQTLRFAFISQASSEYSAERQLNDLLFPRTNQKAQKVKQTRRKEI</sequence>
<dbReference type="PANTHER" id="PTHR13343">
    <property type="entry name" value="CREG1 PROTEIN"/>
    <property type="match status" value="1"/>
</dbReference>
<dbReference type="Gene3D" id="3.20.180.10">
    <property type="entry name" value="PNP-oxidase-like"/>
    <property type="match status" value="1"/>
</dbReference>
<evidence type="ECO:0000313" key="3">
    <source>
        <dbReference type="RefSeq" id="XP_021844190.1"/>
    </source>
</evidence>
<dbReference type="GeneID" id="110784093"/>
<feature type="compositionally biased region" description="Polar residues" evidence="1">
    <location>
        <begin position="343"/>
        <end position="353"/>
    </location>
</feature>
<reference evidence="3" key="2">
    <citation type="submission" date="2025-08" db="UniProtKB">
        <authorList>
            <consortium name="RefSeq"/>
        </authorList>
    </citation>
    <scope>IDENTIFICATION</scope>
    <source>
        <tissue evidence="3">Leaf</tissue>
    </source>
</reference>
<evidence type="ECO:0000313" key="2">
    <source>
        <dbReference type="Proteomes" id="UP000813463"/>
    </source>
</evidence>
<name>A0A9R0I8M3_SPIOL</name>
<feature type="region of interest" description="Disordered" evidence="1">
    <location>
        <begin position="205"/>
        <end position="227"/>
    </location>
</feature>
<dbReference type="AlphaFoldDB" id="A0A9R0I8M3"/>
<accession>A0A9R0I8M3</accession>
<dbReference type="RefSeq" id="XP_021844190.1">
    <property type="nucleotide sequence ID" value="XM_021988498.2"/>
</dbReference>
<evidence type="ECO:0000256" key="1">
    <source>
        <dbReference type="SAM" id="MobiDB-lite"/>
    </source>
</evidence>
<gene>
    <name evidence="3" type="primary">LOC110784093</name>
</gene>
<dbReference type="Proteomes" id="UP000813463">
    <property type="component" value="Chromosome 3"/>
</dbReference>
<organism evidence="2 3">
    <name type="scientific">Spinacia oleracea</name>
    <name type="common">Spinach</name>
    <dbReference type="NCBI Taxonomy" id="3562"/>
    <lineage>
        <taxon>Eukaryota</taxon>
        <taxon>Viridiplantae</taxon>
        <taxon>Streptophyta</taxon>
        <taxon>Embryophyta</taxon>
        <taxon>Tracheophyta</taxon>
        <taxon>Spermatophyta</taxon>
        <taxon>Magnoliopsida</taxon>
        <taxon>eudicotyledons</taxon>
        <taxon>Gunneridae</taxon>
        <taxon>Pentapetalae</taxon>
        <taxon>Caryophyllales</taxon>
        <taxon>Chenopodiaceae</taxon>
        <taxon>Chenopodioideae</taxon>
        <taxon>Anserineae</taxon>
        <taxon>Spinacia</taxon>
    </lineage>
</organism>
<dbReference type="InterPro" id="IPR037119">
    <property type="entry name" value="Haem_oxidase_HugZ-like_sf"/>
</dbReference>
<reference evidence="2" key="1">
    <citation type="journal article" date="2021" name="Nat. Commun.">
        <title>Genomic analyses provide insights into spinach domestication and the genetic basis of agronomic traits.</title>
        <authorList>
            <person name="Cai X."/>
            <person name="Sun X."/>
            <person name="Xu C."/>
            <person name="Sun H."/>
            <person name="Wang X."/>
            <person name="Ge C."/>
            <person name="Zhang Z."/>
            <person name="Wang Q."/>
            <person name="Fei Z."/>
            <person name="Jiao C."/>
            <person name="Wang Q."/>
        </authorList>
    </citation>
    <scope>NUCLEOTIDE SEQUENCE [LARGE SCALE GENOMIC DNA]</scope>
    <source>
        <strain evidence="2">cv. Varoflay</strain>
    </source>
</reference>
<proteinExistence type="predicted"/>
<feature type="region of interest" description="Disordered" evidence="1">
    <location>
        <begin position="63"/>
        <end position="98"/>
    </location>
</feature>